<accession>A0ABP5AHU4</accession>
<evidence type="ECO:0000259" key="3">
    <source>
        <dbReference type="PROSITE" id="PS51278"/>
    </source>
</evidence>
<evidence type="ECO:0000313" key="5">
    <source>
        <dbReference type="Proteomes" id="UP001501303"/>
    </source>
</evidence>
<protein>
    <recommendedName>
        <fullName evidence="2">Gamma-glutamyl-hercynylcysteine sulfoxide hydrolase</fullName>
        <ecNumber evidence="2">3.5.1.118</ecNumber>
    </recommendedName>
    <alternativeName>
        <fullName evidence="2">Gamma-glutamyl hercynylcysteine S-oxide hydrolase</fullName>
    </alternativeName>
</protein>
<evidence type="ECO:0000256" key="1">
    <source>
        <dbReference type="ARBA" id="ARBA00022962"/>
    </source>
</evidence>
<dbReference type="InterPro" id="IPR052373">
    <property type="entry name" value="Gamma-glu_amide_hydrolase"/>
</dbReference>
<dbReference type="InterPro" id="IPR029055">
    <property type="entry name" value="Ntn_hydrolases_N"/>
</dbReference>
<dbReference type="PROSITE" id="PS51278">
    <property type="entry name" value="GATASE_TYPE_2"/>
    <property type="match status" value="1"/>
</dbReference>
<reference evidence="5" key="1">
    <citation type="journal article" date="2019" name="Int. J. Syst. Evol. Microbiol.">
        <title>The Global Catalogue of Microorganisms (GCM) 10K type strain sequencing project: providing services to taxonomists for standard genome sequencing and annotation.</title>
        <authorList>
            <consortium name="The Broad Institute Genomics Platform"/>
            <consortium name="The Broad Institute Genome Sequencing Center for Infectious Disease"/>
            <person name="Wu L."/>
            <person name="Ma J."/>
        </authorList>
    </citation>
    <scope>NUCLEOTIDE SEQUENCE [LARGE SCALE GENOMIC DNA]</scope>
    <source>
        <strain evidence="5">JCM 13581</strain>
    </source>
</reference>
<dbReference type="NCBIfam" id="TIGR03442">
    <property type="entry name" value="ergothioneine biosynthesis protein EgtC"/>
    <property type="match status" value="1"/>
</dbReference>
<evidence type="ECO:0000313" key="4">
    <source>
        <dbReference type="EMBL" id="GAA1912628.1"/>
    </source>
</evidence>
<gene>
    <name evidence="2 4" type="primary">egtC</name>
    <name evidence="4" type="ORF">GCM10009716_23010</name>
</gene>
<keyword evidence="1 2" id="KW-0315">Glutamine amidotransferase</keyword>
<dbReference type="HAMAP" id="MF_02036">
    <property type="entry name" value="EgtC"/>
    <property type="match status" value="1"/>
</dbReference>
<comment type="catalytic activity">
    <reaction evidence="2">
        <text>gamma-L-glutamyl-hercynylcysteine S-oxide + H2O = S-(hercyn-2-yl)-L-cysteine S-oxide + L-glutamate</text>
        <dbReference type="Rhea" id="RHEA:42684"/>
        <dbReference type="ChEBI" id="CHEBI:15377"/>
        <dbReference type="ChEBI" id="CHEBI:29985"/>
        <dbReference type="ChEBI" id="CHEBI:82703"/>
        <dbReference type="ChEBI" id="CHEBI:82706"/>
        <dbReference type="EC" id="3.5.1.118"/>
    </reaction>
</comment>
<keyword evidence="2" id="KW-0378">Hydrolase</keyword>
<dbReference type="Gene3D" id="3.60.20.10">
    <property type="entry name" value="Glutamine Phosphoribosylpyrophosphate, subunit 1, domain 1"/>
    <property type="match status" value="1"/>
</dbReference>
<dbReference type="InterPro" id="IPR032889">
    <property type="entry name" value="EgtC_Actinobacteria"/>
</dbReference>
<dbReference type="CDD" id="cd01908">
    <property type="entry name" value="YafJ"/>
    <property type="match status" value="1"/>
</dbReference>
<proteinExistence type="inferred from homology"/>
<dbReference type="InterPro" id="IPR017932">
    <property type="entry name" value="GATase_2_dom"/>
</dbReference>
<sequence length="254" mass="27641">MCRHLARLGPPVTLAELILDPPHSLYRQSWQPGHQRHGTVNADGFGIGWYPPDGEPPLRYRRSVPIWADSNLPDLARSLTGGAVLAAVRDATPGTSQDETACAPYRTGRWLFSHNGAVPDWRHLPDDLGALLPSAVLLGLEAHCDSAVLWALLHRRLADGEPPDEAVAATVLEIAAVRPTARLNLLLTDGLTIVASRWGDSLWYRSNGELSEVASEPADATPDWHEVPDRSLLLATRTAVRHTPLTPAERTLTA</sequence>
<dbReference type="InterPro" id="IPR026869">
    <property type="entry name" value="EgtC-like"/>
</dbReference>
<dbReference type="PANTHER" id="PTHR43187:SF2">
    <property type="entry name" value="GAMMA-GLUTAMYL-HERCYNYLCYSTEINE SULFOXIDE HYDROLASE"/>
    <property type="match status" value="1"/>
</dbReference>
<dbReference type="InterPro" id="IPR017808">
    <property type="entry name" value="EgtC"/>
</dbReference>
<dbReference type="EMBL" id="BAAAMJ010000020">
    <property type="protein sequence ID" value="GAA1912628.1"/>
    <property type="molecule type" value="Genomic_DNA"/>
</dbReference>
<dbReference type="Pfam" id="PF13230">
    <property type="entry name" value="GATase_4"/>
    <property type="match status" value="1"/>
</dbReference>
<comment type="pathway">
    <text evidence="2">Amino-acid biosynthesis; ergothioneine biosynthesis.</text>
</comment>
<feature type="domain" description="Glutamine amidotransferase type-2" evidence="3">
    <location>
        <begin position="2"/>
        <end position="254"/>
    </location>
</feature>
<evidence type="ECO:0000256" key="2">
    <source>
        <dbReference type="HAMAP-Rule" id="MF_02036"/>
    </source>
</evidence>
<dbReference type="EC" id="3.5.1.118" evidence="2"/>
<comment type="function">
    <text evidence="2">Catalyzes the hydrolysis of the gamma-glutamyl amide bond of hercynyl-gamma-L-glutamyl-L-cysteine sulfoxide to produce hercynylcysteine sulfoxide, a step in the biosynthesis pathway of ergothioneine.</text>
</comment>
<dbReference type="Proteomes" id="UP001501303">
    <property type="component" value="Unassembled WGS sequence"/>
</dbReference>
<organism evidence="4 5">
    <name type="scientific">Streptomyces sodiiphilus</name>
    <dbReference type="NCBI Taxonomy" id="226217"/>
    <lineage>
        <taxon>Bacteria</taxon>
        <taxon>Bacillati</taxon>
        <taxon>Actinomycetota</taxon>
        <taxon>Actinomycetes</taxon>
        <taxon>Kitasatosporales</taxon>
        <taxon>Streptomycetaceae</taxon>
        <taxon>Streptomyces</taxon>
    </lineage>
</organism>
<dbReference type="PANTHER" id="PTHR43187">
    <property type="entry name" value="GLUTAMINE AMIDOTRANSFERASE DUG3-RELATED"/>
    <property type="match status" value="1"/>
</dbReference>
<name>A0ABP5AHU4_9ACTN</name>
<dbReference type="SUPFAM" id="SSF56235">
    <property type="entry name" value="N-terminal nucleophile aminohydrolases (Ntn hydrolases)"/>
    <property type="match status" value="1"/>
</dbReference>
<dbReference type="RefSeq" id="WP_344261161.1">
    <property type="nucleotide sequence ID" value="NZ_BAAAMJ010000020.1"/>
</dbReference>
<keyword evidence="5" id="KW-1185">Reference proteome</keyword>
<comment type="caution">
    <text evidence="4">The sequence shown here is derived from an EMBL/GenBank/DDBJ whole genome shotgun (WGS) entry which is preliminary data.</text>
</comment>